<proteinExistence type="predicted"/>
<reference evidence="2 3" key="1">
    <citation type="submission" date="2022-02" db="EMBL/GenBank/DDBJ databases">
        <title>Emergence and expansion in Europe of a Vibrio aestuarianus clonal complex pathogenic for oysters.</title>
        <authorList>
            <person name="Mesnil A."/>
            <person name="Travers M.-A."/>
        </authorList>
    </citation>
    <scope>NUCLEOTIDE SEQUENCE [LARGE SCALE GENOMIC DNA]</scope>
    <source>
        <strain evidence="2 3">U17</strain>
    </source>
</reference>
<organism evidence="2 3">
    <name type="scientific">Vibrio aestuarianus</name>
    <dbReference type="NCBI Taxonomy" id="28171"/>
    <lineage>
        <taxon>Bacteria</taxon>
        <taxon>Pseudomonadati</taxon>
        <taxon>Pseudomonadota</taxon>
        <taxon>Gammaproteobacteria</taxon>
        <taxon>Vibrionales</taxon>
        <taxon>Vibrionaceae</taxon>
        <taxon>Vibrio</taxon>
    </lineage>
</organism>
<evidence type="ECO:0008006" key="4">
    <source>
        <dbReference type="Google" id="ProtNLM"/>
    </source>
</evidence>
<protein>
    <recommendedName>
        <fullName evidence="4">Lipoprotein</fullName>
    </recommendedName>
</protein>
<accession>A0ABD7YN51</accession>
<evidence type="ECO:0000256" key="1">
    <source>
        <dbReference type="SAM" id="SignalP"/>
    </source>
</evidence>
<name>A0ABD7YN51_9VIBR</name>
<feature type="chain" id="PRO_5044792959" description="Lipoprotein" evidence="1">
    <location>
        <begin position="27"/>
        <end position="455"/>
    </location>
</feature>
<feature type="signal peptide" evidence="1">
    <location>
        <begin position="1"/>
        <end position="26"/>
    </location>
</feature>
<dbReference type="EMBL" id="CP118711">
    <property type="protein sequence ID" value="WGK86361.1"/>
    <property type="molecule type" value="Genomic_DNA"/>
</dbReference>
<evidence type="ECO:0000313" key="2">
    <source>
        <dbReference type="EMBL" id="WGK86361.1"/>
    </source>
</evidence>
<dbReference type="PROSITE" id="PS51257">
    <property type="entry name" value="PROKAR_LIPOPROTEIN"/>
    <property type="match status" value="1"/>
</dbReference>
<sequence>MKSNLFSIRYACIIALLLAVTGCAPQLDWYEASFNNPSDELNTPITKGTSELDVIQKYGIPPFQAQLTKNRKLARYYAEHLVYEDHEFSKSIYQRERYQVDIWYDKGKVVKSHRYNIKLKNPRGTSKPFTSFEYEDYSLYQPTSSTEYNLGMIYDFKEANNVKTGTSLDQLLWKLGLPNRVLNSGEGEVFVYEHGAFNTEPGETESTLKFNSYNYHKDYFTVRQAKVVDQHHYKLDYKIRYPEVEAAESTADLSMSFSFFVKPQEWLDFCLEKGNGVCDPAVFDFAHDEPELKTFFYYAHDMDLYFVKQGRSILFERILAMTDQGESSPDLDLLFIYRSAIPASMFAGRSNQKEIFAAEHLKPYYQKLISDEGEFANTWVNFGRPDKWFFDKKGTLNTSVHMSLTSPPSPWYAFGPVAFYTHINRESGAACTMFSSNCLKSLDELYQYNIVVPHL</sequence>
<dbReference type="RefSeq" id="WP_261926761.1">
    <property type="nucleotide sequence ID" value="NZ_CALYLG010000177.1"/>
</dbReference>
<evidence type="ECO:0000313" key="3">
    <source>
        <dbReference type="Proteomes" id="UP001241226"/>
    </source>
</evidence>
<gene>
    <name evidence="2" type="ORF">PYE67_05950</name>
</gene>
<dbReference type="Proteomes" id="UP001241226">
    <property type="component" value="Chromosome 1"/>
</dbReference>
<keyword evidence="1" id="KW-0732">Signal</keyword>
<dbReference type="AlphaFoldDB" id="A0ABD7YN51"/>